<keyword evidence="14" id="KW-1185">Reference proteome</keyword>
<protein>
    <submittedName>
        <fullName evidence="13">OmpA family protein</fullName>
    </submittedName>
</protein>
<dbReference type="Gene3D" id="2.40.160.20">
    <property type="match status" value="1"/>
</dbReference>
<evidence type="ECO:0000256" key="3">
    <source>
        <dbReference type="ARBA" id="ARBA00022452"/>
    </source>
</evidence>
<evidence type="ECO:0000313" key="13">
    <source>
        <dbReference type="EMBL" id="MBJ6725401.1"/>
    </source>
</evidence>
<dbReference type="PANTHER" id="PTHR30329:SF21">
    <property type="entry name" value="LIPOPROTEIN YIAD-RELATED"/>
    <property type="match status" value="1"/>
</dbReference>
<feature type="chain" id="PRO_5035195328" evidence="11">
    <location>
        <begin position="24"/>
        <end position="463"/>
    </location>
</feature>
<keyword evidence="6" id="KW-0406">Ion transport</keyword>
<dbReference type="InterPro" id="IPR027385">
    <property type="entry name" value="Beta-barrel_OMP"/>
</dbReference>
<keyword evidence="3" id="KW-1134">Transmembrane beta strand</keyword>
<evidence type="ECO:0000313" key="14">
    <source>
        <dbReference type="Proteomes" id="UP000636888"/>
    </source>
</evidence>
<dbReference type="EMBL" id="JAEMHM010000009">
    <property type="protein sequence ID" value="MBJ6725401.1"/>
    <property type="molecule type" value="Genomic_DNA"/>
</dbReference>
<evidence type="ECO:0000256" key="5">
    <source>
        <dbReference type="ARBA" id="ARBA00022729"/>
    </source>
</evidence>
<keyword evidence="4" id="KW-0812">Transmembrane</keyword>
<dbReference type="InterPro" id="IPR036737">
    <property type="entry name" value="OmpA-like_sf"/>
</dbReference>
<keyword evidence="2" id="KW-0813">Transport</keyword>
<dbReference type="InterPro" id="IPR011250">
    <property type="entry name" value="OMP/PagP_B-barrel"/>
</dbReference>
<dbReference type="GO" id="GO:0046930">
    <property type="term" value="C:pore complex"/>
    <property type="evidence" value="ECO:0007669"/>
    <property type="project" value="UniProtKB-KW"/>
</dbReference>
<dbReference type="PROSITE" id="PS01068">
    <property type="entry name" value="OMPA_1"/>
    <property type="match status" value="1"/>
</dbReference>
<sequence length="463" mass="51521">MRRYLLSILVPLLLMLVQNSAFAGERAGAFSISPFAGGYNFEIDQRRDYDLRQNRQVYGLRLGYDLSDHFEAELVGKYIDAEMASAHRDVQVYGYGLDLLYNFMPHSRFVPYAAIGGGGLSFNYPGEGADGTDGALNAGVGFKLFLANSVAFRVDGRYILDIGNRGIDNWEYTAGLTFLFGGGKKAAAAAGGAVEEQPPQQQMEKEAPLEQVPAAEPTPGHYKYCVTLGMQFDIDQAVVRPEYRDEIAKVGDFMKQYPTTTAVIEGHTDNVGDPDYNMGLSQRRAEAVVDYLVTNFGIDRSRLTAKGYGMTRPIADNSTDVGKQKNRRIQAVIDCTFTMQEVRPSERLCVSLVIDFDPGQAAIKPQYNDEIAKLADYMRRYPTTTALIEGHTDNVGGYDYNMKLSQKRADAVVNYLVDNFGIDRSRLSAKGYGYTRRIAYNDTEEGRQKNRRINAVIDCVVRP</sequence>
<evidence type="ECO:0000256" key="4">
    <source>
        <dbReference type="ARBA" id="ARBA00022692"/>
    </source>
</evidence>
<feature type="signal peptide" evidence="11">
    <location>
        <begin position="1"/>
        <end position="23"/>
    </location>
</feature>
<organism evidence="13 14">
    <name type="scientific">Geomesophilobacter sediminis</name>
    <dbReference type="NCBI Taxonomy" id="2798584"/>
    <lineage>
        <taxon>Bacteria</taxon>
        <taxon>Pseudomonadati</taxon>
        <taxon>Thermodesulfobacteriota</taxon>
        <taxon>Desulfuromonadia</taxon>
        <taxon>Geobacterales</taxon>
        <taxon>Geobacteraceae</taxon>
        <taxon>Geomesophilobacter</taxon>
    </lineage>
</organism>
<dbReference type="AlphaFoldDB" id="A0A8J7LYQ6"/>
<evidence type="ECO:0000256" key="8">
    <source>
        <dbReference type="ARBA" id="ARBA00023136"/>
    </source>
</evidence>
<dbReference type="PRINTS" id="PR01021">
    <property type="entry name" value="OMPADOMAIN"/>
</dbReference>
<dbReference type="GO" id="GO:0015288">
    <property type="term" value="F:porin activity"/>
    <property type="evidence" value="ECO:0007669"/>
    <property type="project" value="UniProtKB-KW"/>
</dbReference>
<evidence type="ECO:0000256" key="2">
    <source>
        <dbReference type="ARBA" id="ARBA00022448"/>
    </source>
</evidence>
<dbReference type="GO" id="GO:0006811">
    <property type="term" value="P:monoatomic ion transport"/>
    <property type="evidence" value="ECO:0007669"/>
    <property type="project" value="UniProtKB-KW"/>
</dbReference>
<dbReference type="SUPFAM" id="SSF103088">
    <property type="entry name" value="OmpA-like"/>
    <property type="match status" value="2"/>
</dbReference>
<dbReference type="Gene3D" id="3.30.1330.60">
    <property type="entry name" value="OmpA-like domain"/>
    <property type="match status" value="2"/>
</dbReference>
<dbReference type="Pfam" id="PF00691">
    <property type="entry name" value="OmpA"/>
    <property type="match status" value="2"/>
</dbReference>
<dbReference type="InterPro" id="IPR006665">
    <property type="entry name" value="OmpA-like"/>
</dbReference>
<dbReference type="RefSeq" id="WP_199384297.1">
    <property type="nucleotide sequence ID" value="NZ_JAEMHM010000009.1"/>
</dbReference>
<evidence type="ECO:0000256" key="7">
    <source>
        <dbReference type="ARBA" id="ARBA00023114"/>
    </source>
</evidence>
<dbReference type="Pfam" id="PF13505">
    <property type="entry name" value="OMP_b-brl"/>
    <property type="match status" value="1"/>
</dbReference>
<evidence type="ECO:0000259" key="12">
    <source>
        <dbReference type="PROSITE" id="PS51123"/>
    </source>
</evidence>
<dbReference type="GO" id="GO:0009279">
    <property type="term" value="C:cell outer membrane"/>
    <property type="evidence" value="ECO:0007669"/>
    <property type="project" value="UniProtKB-SubCell"/>
</dbReference>
<dbReference type="InterPro" id="IPR050330">
    <property type="entry name" value="Bact_OuterMem_StrucFunc"/>
</dbReference>
<comment type="caution">
    <text evidence="13">The sequence shown here is derived from an EMBL/GenBank/DDBJ whole genome shotgun (WGS) entry which is preliminary data.</text>
</comment>
<dbReference type="PROSITE" id="PS51123">
    <property type="entry name" value="OMPA_2"/>
    <property type="match status" value="2"/>
</dbReference>
<evidence type="ECO:0000256" key="9">
    <source>
        <dbReference type="ARBA" id="ARBA00023237"/>
    </source>
</evidence>
<gene>
    <name evidence="13" type="ORF">JFN93_11830</name>
</gene>
<comment type="subcellular location">
    <subcellularLocation>
        <location evidence="1">Cell outer membrane</location>
        <topology evidence="1">Multi-pass membrane protein</topology>
    </subcellularLocation>
</comment>
<reference evidence="13" key="1">
    <citation type="submission" date="2020-12" db="EMBL/GenBank/DDBJ databases">
        <title>Geomonas sp. Red875, isolated from river sediment.</title>
        <authorList>
            <person name="Xu Z."/>
            <person name="Zhang Z."/>
            <person name="Masuda Y."/>
            <person name="Itoh H."/>
            <person name="Senoo K."/>
        </authorList>
    </citation>
    <scope>NUCLEOTIDE SEQUENCE</scope>
    <source>
        <strain evidence="13">Red875</strain>
    </source>
</reference>
<keyword evidence="7" id="KW-0626">Porin</keyword>
<feature type="domain" description="OmpA-like" evidence="12">
    <location>
        <begin position="343"/>
        <end position="461"/>
    </location>
</feature>
<dbReference type="InterPro" id="IPR006690">
    <property type="entry name" value="OMPA-like_CS"/>
</dbReference>
<dbReference type="SUPFAM" id="SSF56925">
    <property type="entry name" value="OMPA-like"/>
    <property type="match status" value="1"/>
</dbReference>
<proteinExistence type="predicted"/>
<dbReference type="CDD" id="cd07185">
    <property type="entry name" value="OmpA_C-like"/>
    <property type="match status" value="2"/>
</dbReference>
<evidence type="ECO:0000256" key="10">
    <source>
        <dbReference type="PROSITE-ProRule" id="PRU00473"/>
    </source>
</evidence>
<dbReference type="InterPro" id="IPR006664">
    <property type="entry name" value="OMP_bac"/>
</dbReference>
<dbReference type="PANTHER" id="PTHR30329">
    <property type="entry name" value="STATOR ELEMENT OF FLAGELLAR MOTOR COMPLEX"/>
    <property type="match status" value="1"/>
</dbReference>
<dbReference type="Proteomes" id="UP000636888">
    <property type="component" value="Unassembled WGS sequence"/>
</dbReference>
<accession>A0A8J7LYQ6</accession>
<evidence type="ECO:0000256" key="1">
    <source>
        <dbReference type="ARBA" id="ARBA00004571"/>
    </source>
</evidence>
<keyword evidence="8 10" id="KW-0472">Membrane</keyword>
<evidence type="ECO:0000256" key="6">
    <source>
        <dbReference type="ARBA" id="ARBA00023065"/>
    </source>
</evidence>
<feature type="domain" description="OmpA-like" evidence="12">
    <location>
        <begin position="219"/>
        <end position="337"/>
    </location>
</feature>
<keyword evidence="9" id="KW-0998">Cell outer membrane</keyword>
<name>A0A8J7LYQ6_9BACT</name>
<evidence type="ECO:0000256" key="11">
    <source>
        <dbReference type="SAM" id="SignalP"/>
    </source>
</evidence>
<keyword evidence="5 11" id="KW-0732">Signal</keyword>